<dbReference type="AlphaFoldDB" id="A0A249SMF1"/>
<sequence length="105" mass="12047">MPILKFNGATEQQVKEYSKKINELVDLVVAKPEAILLMNNNNEIYVAPNTNKRIYIEVEWLKRPEEARIALVKHLTDFFGGEGVNVSVNFNEINNNLYVNNVKRG</sequence>
<name>A0A249SMF1_9MOLU</name>
<dbReference type="SUPFAM" id="SSF55331">
    <property type="entry name" value="Tautomerase/MIF"/>
    <property type="match status" value="1"/>
</dbReference>
<proteinExistence type="predicted"/>
<dbReference type="STRING" id="1336232.GCA_000518825_00733"/>
<dbReference type="KEGG" id="mchc:CK556_00160"/>
<dbReference type="EMBL" id="CP023173">
    <property type="protein sequence ID" value="ASZ08782.1"/>
    <property type="molecule type" value="Genomic_DNA"/>
</dbReference>
<evidence type="ECO:0000313" key="1">
    <source>
        <dbReference type="EMBL" id="ASZ08782.1"/>
    </source>
</evidence>
<dbReference type="RefSeq" id="WP_027875835.1">
    <property type="nucleotide sequence ID" value="NZ_CP023173.1"/>
</dbReference>
<dbReference type="Proteomes" id="UP000232229">
    <property type="component" value="Chromosome"/>
</dbReference>
<keyword evidence="2" id="KW-1185">Reference proteome</keyword>
<protein>
    <submittedName>
        <fullName evidence="1">DUF1904 domain-containing protein</fullName>
    </submittedName>
</protein>
<gene>
    <name evidence="1" type="ORF">CK556_00160</name>
</gene>
<dbReference type="Gene3D" id="3.30.429.10">
    <property type="entry name" value="Macrophage Migration Inhibitory Factor"/>
    <property type="match status" value="1"/>
</dbReference>
<reference evidence="1 2" key="1">
    <citation type="submission" date="2017-08" db="EMBL/GenBank/DDBJ databases">
        <title>Complete Genome Sequence of Mesoplasma chauliocola.</title>
        <authorList>
            <person name="Knight T.F.Jr."/>
            <person name="Citino T."/>
        </authorList>
    </citation>
    <scope>NUCLEOTIDE SEQUENCE [LARGE SCALE GENOMIC DNA]</scope>
    <source>
        <strain evidence="1 2">CHPA-2</strain>
    </source>
</reference>
<dbReference type="InterPro" id="IPR014347">
    <property type="entry name" value="Tautomerase/MIF_sf"/>
</dbReference>
<evidence type="ECO:0000313" key="2">
    <source>
        <dbReference type="Proteomes" id="UP000232229"/>
    </source>
</evidence>
<accession>A0A249SMF1</accession>
<dbReference type="InterPro" id="IPR015017">
    <property type="entry name" value="DUF1904"/>
</dbReference>
<organism evidence="1 2">
    <name type="scientific">Mesoplasma chauliocola</name>
    <dbReference type="NCBI Taxonomy" id="216427"/>
    <lineage>
        <taxon>Bacteria</taxon>
        <taxon>Bacillati</taxon>
        <taxon>Mycoplasmatota</taxon>
        <taxon>Mollicutes</taxon>
        <taxon>Entomoplasmatales</taxon>
        <taxon>Entomoplasmataceae</taxon>
        <taxon>Mesoplasma</taxon>
    </lineage>
</organism>
<dbReference type="Pfam" id="PF08921">
    <property type="entry name" value="DUF1904"/>
    <property type="match status" value="1"/>
</dbReference>